<dbReference type="AlphaFoldDB" id="A0A3S1DDL5"/>
<dbReference type="EMBL" id="RZNX01000001">
    <property type="protein sequence ID" value="RUT35940.1"/>
    <property type="molecule type" value="Genomic_DNA"/>
</dbReference>
<protein>
    <recommendedName>
        <fullName evidence="3">F0F1-type ATP synthase</fullName>
    </recommendedName>
</protein>
<evidence type="ECO:0000313" key="2">
    <source>
        <dbReference type="Proteomes" id="UP000272464"/>
    </source>
</evidence>
<dbReference type="Proteomes" id="UP000272464">
    <property type="component" value="Unassembled WGS sequence"/>
</dbReference>
<dbReference type="OrthoDB" id="1985886at2"/>
<dbReference type="RefSeq" id="WP_127197637.1">
    <property type="nucleotide sequence ID" value="NZ_RZNX01000001.1"/>
</dbReference>
<evidence type="ECO:0000313" key="1">
    <source>
        <dbReference type="EMBL" id="RUT35940.1"/>
    </source>
</evidence>
<sequence length="329" mass="37113">MKITDLAVLFVLIVGPFLWVSSVHSQERLEAQRLSSRYTSALRAAVQDGGSQLNDNELQQYEAGYASDKYFRANRDQALDSLLHTLYLNFGIGEDAAAQRTFMNYIPAVVVMDYDGYYIYHSSEYTGEHNEPLADYRWSVKKPYADADKQGNVIHFTLDHYVSVYDSAAGKWMSGALEEIARSSSVSVLDHEDVYEATRRTVIVQSIEDDLANTINSHNLYAARHGITYQFTLPTISEEDWNNTLNDIGILVFLQGIPVGDEYYNNYALGGGRLVKRSVIHGGIDQATGIKYYYRASCDSGYKLEEVFTSEREAAAKGYFESRVCRKLP</sequence>
<reference evidence="1 2" key="1">
    <citation type="submission" date="2018-12" db="EMBL/GenBank/DDBJ databases">
        <authorList>
            <person name="Sun L."/>
            <person name="Chen Z."/>
        </authorList>
    </citation>
    <scope>NUCLEOTIDE SEQUENCE [LARGE SCALE GENOMIC DNA]</scope>
    <source>
        <strain evidence="1 2">3-5-3</strain>
    </source>
</reference>
<proteinExistence type="predicted"/>
<evidence type="ECO:0008006" key="3">
    <source>
        <dbReference type="Google" id="ProtNLM"/>
    </source>
</evidence>
<organism evidence="1 2">
    <name type="scientific">Paenibacillus zeisoli</name>
    <dbReference type="NCBI Taxonomy" id="2496267"/>
    <lineage>
        <taxon>Bacteria</taxon>
        <taxon>Bacillati</taxon>
        <taxon>Bacillota</taxon>
        <taxon>Bacilli</taxon>
        <taxon>Bacillales</taxon>
        <taxon>Paenibacillaceae</taxon>
        <taxon>Paenibacillus</taxon>
    </lineage>
</organism>
<keyword evidence="2" id="KW-1185">Reference proteome</keyword>
<name>A0A3S1DDL5_9BACL</name>
<accession>A0A3S1DDL5</accession>
<comment type="caution">
    <text evidence="1">The sequence shown here is derived from an EMBL/GenBank/DDBJ whole genome shotgun (WGS) entry which is preliminary data.</text>
</comment>
<gene>
    <name evidence="1" type="ORF">EJP77_02775</name>
</gene>